<dbReference type="Gene3D" id="1.10.3210.10">
    <property type="entry name" value="Hypothetical protein af1432"/>
    <property type="match status" value="1"/>
</dbReference>
<evidence type="ECO:0000313" key="2">
    <source>
        <dbReference type="EMBL" id="MDK2124184.1"/>
    </source>
</evidence>
<dbReference type="PROSITE" id="PS51833">
    <property type="entry name" value="HDOD"/>
    <property type="match status" value="1"/>
</dbReference>
<organism evidence="2 3">
    <name type="scientific">Parachitinimonas caeni</name>
    <dbReference type="NCBI Taxonomy" id="3031301"/>
    <lineage>
        <taxon>Bacteria</taxon>
        <taxon>Pseudomonadati</taxon>
        <taxon>Pseudomonadota</taxon>
        <taxon>Betaproteobacteria</taxon>
        <taxon>Neisseriales</taxon>
        <taxon>Chitinibacteraceae</taxon>
        <taxon>Parachitinimonas</taxon>
    </lineage>
</organism>
<accession>A0ABT7DW19</accession>
<dbReference type="SUPFAM" id="SSF109604">
    <property type="entry name" value="HD-domain/PDEase-like"/>
    <property type="match status" value="1"/>
</dbReference>
<dbReference type="RefSeq" id="WP_284100494.1">
    <property type="nucleotide sequence ID" value="NZ_JARRAF010000008.1"/>
</dbReference>
<dbReference type="Proteomes" id="UP001172778">
    <property type="component" value="Unassembled WGS sequence"/>
</dbReference>
<dbReference type="PANTHER" id="PTHR33525">
    <property type="match status" value="1"/>
</dbReference>
<keyword evidence="3" id="KW-1185">Reference proteome</keyword>
<evidence type="ECO:0000259" key="1">
    <source>
        <dbReference type="PROSITE" id="PS51833"/>
    </source>
</evidence>
<proteinExistence type="predicted"/>
<evidence type="ECO:0000313" key="3">
    <source>
        <dbReference type="Proteomes" id="UP001172778"/>
    </source>
</evidence>
<name>A0ABT7DW19_9NEIS</name>
<dbReference type="Pfam" id="PF08668">
    <property type="entry name" value="HDOD"/>
    <property type="match status" value="1"/>
</dbReference>
<dbReference type="PANTHER" id="PTHR33525:SF6">
    <property type="entry name" value="HDOD DOMAIN-CONTAINING PROTEIN"/>
    <property type="match status" value="1"/>
</dbReference>
<dbReference type="EMBL" id="JARRAF010000008">
    <property type="protein sequence ID" value="MDK2124184.1"/>
    <property type="molecule type" value="Genomic_DNA"/>
</dbReference>
<sequence>MLRQISENEAQNLLKSLTIPARPQILADLAAEQARPAADLRKVAELISQDVSLAAAVLKIANSSAFARGQVSTIPEAATYLGLTNLGNVVASVSLRKALPKPHNFDIGQFWTHTLGIAALAALAASQFRLCSADQAHLFGLLRDSGMPVLAQRFSHYGKTLQQGAEQPDNLPALEEAIHRVGHDVVGYLLARSWNLPVTLQQAILHHHAFSLLQTEDASLEPQALTLIALARLAEHLVITRSKLSRDPGWSAVGGIVVGYLGLHSDDIEHLAEEASQLESVME</sequence>
<gene>
    <name evidence="2" type="ORF">PZA18_09005</name>
</gene>
<protein>
    <submittedName>
        <fullName evidence="2">HDOD domain-containing protein</fullName>
    </submittedName>
</protein>
<dbReference type="InterPro" id="IPR013976">
    <property type="entry name" value="HDOD"/>
</dbReference>
<reference evidence="2" key="1">
    <citation type="submission" date="2023-03" db="EMBL/GenBank/DDBJ databases">
        <title>Chitinimonas shenzhenensis gen. nov., sp. nov., a novel member of family Burkholderiaceae isolated from activated sludge collected in Shen Zhen, China.</title>
        <authorList>
            <person name="Wang X."/>
        </authorList>
    </citation>
    <scope>NUCLEOTIDE SEQUENCE</scope>
    <source>
        <strain evidence="2">DQS-5</strain>
    </source>
</reference>
<dbReference type="InterPro" id="IPR052340">
    <property type="entry name" value="RNase_Y/CdgJ"/>
</dbReference>
<feature type="domain" description="HDOD" evidence="1">
    <location>
        <begin position="19"/>
        <end position="210"/>
    </location>
</feature>
<comment type="caution">
    <text evidence="2">The sequence shown here is derived from an EMBL/GenBank/DDBJ whole genome shotgun (WGS) entry which is preliminary data.</text>
</comment>